<dbReference type="SMART" id="SM00304">
    <property type="entry name" value="HAMP"/>
    <property type="match status" value="1"/>
</dbReference>
<keyword evidence="4" id="KW-0597">Phosphoprotein</keyword>
<dbReference type="InterPro" id="IPR005467">
    <property type="entry name" value="His_kinase_dom"/>
</dbReference>
<dbReference type="InterPro" id="IPR036890">
    <property type="entry name" value="HATPase_C_sf"/>
</dbReference>
<sequence length="469" mass="50472">MADKRRPPLRSVRARATIAAVSVLAVVLIIGAAVALNFARQSLGVDSLAETAQQRADVFATRLASGESAETMIDEVDDSRRDSGLIQFIAPDGSVLDASEDLEDEGPLRFDSWPQSVTLTDDDETENYVAVTQTVPSDAGANEGVTIVYLYSLSDAELPTQVLLLVFAVGIPAVLLTVGATTWWLTGRAMRPVERMREEAELITSANLGQRIAHPGGRDEIARLAVTLNGMLDRLQASHLAQRQFVSDASHELRSPLASIRQLAEVAQTYPGTVDEQQLADHTLTEALRMQRLVESLLLLTRSDELRLNVAAAAVDLDDILAREATRIRSTHPLTVHTSGVSATQALGSASLLDQVIRNLVDNAARHAHSAIAVNCGVIEANGNPPRAWVTVDDDGTGIPLAERGRVFERFVRLDESRSRDAGGSGLGLAIVHDIIRAHGGTVRIDDSPLGGARFVLFLTPVDERETGF</sequence>
<evidence type="ECO:0000256" key="10">
    <source>
        <dbReference type="ARBA" id="ARBA00023136"/>
    </source>
</evidence>
<evidence type="ECO:0000256" key="5">
    <source>
        <dbReference type="ARBA" id="ARBA00022679"/>
    </source>
</evidence>
<organism evidence="14 15">
    <name type="scientific">Lysinibacter cavernae</name>
    <dbReference type="NCBI Taxonomy" id="1640652"/>
    <lineage>
        <taxon>Bacteria</taxon>
        <taxon>Bacillati</taxon>
        <taxon>Actinomycetota</taxon>
        <taxon>Actinomycetes</taxon>
        <taxon>Micrococcales</taxon>
        <taxon>Microbacteriaceae</taxon>
        <taxon>Lysinibacter</taxon>
    </lineage>
</organism>
<proteinExistence type="predicted"/>
<dbReference type="SMART" id="SM00387">
    <property type="entry name" value="HATPase_c"/>
    <property type="match status" value="1"/>
</dbReference>
<evidence type="ECO:0000256" key="3">
    <source>
        <dbReference type="ARBA" id="ARBA00012438"/>
    </source>
</evidence>
<evidence type="ECO:0000256" key="2">
    <source>
        <dbReference type="ARBA" id="ARBA00004236"/>
    </source>
</evidence>
<name>A0A7X5R2B7_9MICO</name>
<dbReference type="InterPro" id="IPR003594">
    <property type="entry name" value="HATPase_dom"/>
</dbReference>
<keyword evidence="5" id="KW-0808">Transferase</keyword>
<evidence type="ECO:0000259" key="12">
    <source>
        <dbReference type="PROSITE" id="PS50109"/>
    </source>
</evidence>
<evidence type="ECO:0000259" key="13">
    <source>
        <dbReference type="PROSITE" id="PS50885"/>
    </source>
</evidence>
<dbReference type="Pfam" id="PF00512">
    <property type="entry name" value="HisKA"/>
    <property type="match status" value="1"/>
</dbReference>
<feature type="domain" description="HAMP" evidence="13">
    <location>
        <begin position="187"/>
        <end position="240"/>
    </location>
</feature>
<dbReference type="SMART" id="SM00388">
    <property type="entry name" value="HisKA"/>
    <property type="match status" value="1"/>
</dbReference>
<dbReference type="GO" id="GO:0000155">
    <property type="term" value="F:phosphorelay sensor kinase activity"/>
    <property type="evidence" value="ECO:0007669"/>
    <property type="project" value="InterPro"/>
</dbReference>
<dbReference type="PRINTS" id="PR00344">
    <property type="entry name" value="BCTRLSENSOR"/>
</dbReference>
<dbReference type="Proteomes" id="UP000541033">
    <property type="component" value="Unassembled WGS sequence"/>
</dbReference>
<evidence type="ECO:0000256" key="1">
    <source>
        <dbReference type="ARBA" id="ARBA00000085"/>
    </source>
</evidence>
<feature type="transmembrane region" description="Helical" evidence="11">
    <location>
        <begin position="12"/>
        <end position="38"/>
    </location>
</feature>
<evidence type="ECO:0000256" key="6">
    <source>
        <dbReference type="ARBA" id="ARBA00022692"/>
    </source>
</evidence>
<dbReference type="SUPFAM" id="SSF47384">
    <property type="entry name" value="Homodimeric domain of signal transducing histidine kinase"/>
    <property type="match status" value="1"/>
</dbReference>
<dbReference type="RefSeq" id="WP_167150777.1">
    <property type="nucleotide sequence ID" value="NZ_JAAMOX010000002.1"/>
</dbReference>
<dbReference type="InterPro" id="IPR003660">
    <property type="entry name" value="HAMP_dom"/>
</dbReference>
<dbReference type="Pfam" id="PF02518">
    <property type="entry name" value="HATPase_c"/>
    <property type="match status" value="1"/>
</dbReference>
<dbReference type="EMBL" id="JAAMOX010000002">
    <property type="protein sequence ID" value="NIH54393.1"/>
    <property type="molecule type" value="Genomic_DNA"/>
</dbReference>
<dbReference type="PROSITE" id="PS50885">
    <property type="entry name" value="HAMP"/>
    <property type="match status" value="1"/>
</dbReference>
<keyword evidence="6 11" id="KW-0812">Transmembrane</keyword>
<dbReference type="Gene3D" id="3.30.565.10">
    <property type="entry name" value="Histidine kinase-like ATPase, C-terminal domain"/>
    <property type="match status" value="1"/>
</dbReference>
<dbReference type="InterPro" id="IPR036097">
    <property type="entry name" value="HisK_dim/P_sf"/>
</dbReference>
<dbReference type="InterPro" id="IPR050428">
    <property type="entry name" value="TCS_sensor_his_kinase"/>
</dbReference>
<protein>
    <recommendedName>
        <fullName evidence="3">histidine kinase</fullName>
        <ecNumber evidence="3">2.7.13.3</ecNumber>
    </recommendedName>
</protein>
<dbReference type="CDD" id="cd06225">
    <property type="entry name" value="HAMP"/>
    <property type="match status" value="1"/>
</dbReference>
<feature type="domain" description="Histidine kinase" evidence="12">
    <location>
        <begin position="248"/>
        <end position="463"/>
    </location>
</feature>
<gene>
    <name evidence="14" type="ORF">FHX76_002289</name>
</gene>
<reference evidence="14 15" key="1">
    <citation type="submission" date="2020-02" db="EMBL/GenBank/DDBJ databases">
        <title>Sequencing the genomes of 1000 actinobacteria strains.</title>
        <authorList>
            <person name="Klenk H.-P."/>
        </authorList>
    </citation>
    <scope>NUCLEOTIDE SEQUENCE [LARGE SCALE GENOMIC DNA]</scope>
    <source>
        <strain evidence="14 15">DSM 27960</strain>
    </source>
</reference>
<dbReference type="PROSITE" id="PS50109">
    <property type="entry name" value="HIS_KIN"/>
    <property type="match status" value="1"/>
</dbReference>
<dbReference type="PANTHER" id="PTHR45436">
    <property type="entry name" value="SENSOR HISTIDINE KINASE YKOH"/>
    <property type="match status" value="1"/>
</dbReference>
<evidence type="ECO:0000313" key="15">
    <source>
        <dbReference type="Proteomes" id="UP000541033"/>
    </source>
</evidence>
<evidence type="ECO:0000256" key="8">
    <source>
        <dbReference type="ARBA" id="ARBA00022989"/>
    </source>
</evidence>
<keyword evidence="8 11" id="KW-1133">Transmembrane helix</keyword>
<dbReference type="CDD" id="cd00082">
    <property type="entry name" value="HisKA"/>
    <property type="match status" value="1"/>
</dbReference>
<keyword evidence="9" id="KW-0902">Two-component regulatory system</keyword>
<accession>A0A7X5R2B7</accession>
<dbReference type="Pfam" id="PF00672">
    <property type="entry name" value="HAMP"/>
    <property type="match status" value="1"/>
</dbReference>
<evidence type="ECO:0000256" key="9">
    <source>
        <dbReference type="ARBA" id="ARBA00023012"/>
    </source>
</evidence>
<dbReference type="SUPFAM" id="SSF55874">
    <property type="entry name" value="ATPase domain of HSP90 chaperone/DNA topoisomerase II/histidine kinase"/>
    <property type="match status" value="1"/>
</dbReference>
<feature type="transmembrane region" description="Helical" evidence="11">
    <location>
        <begin position="162"/>
        <end position="186"/>
    </location>
</feature>
<evidence type="ECO:0000256" key="11">
    <source>
        <dbReference type="SAM" id="Phobius"/>
    </source>
</evidence>
<dbReference type="InterPro" id="IPR004358">
    <property type="entry name" value="Sig_transdc_His_kin-like_C"/>
</dbReference>
<comment type="caution">
    <text evidence="14">The sequence shown here is derived from an EMBL/GenBank/DDBJ whole genome shotgun (WGS) entry which is preliminary data.</text>
</comment>
<dbReference type="Gene3D" id="1.10.287.130">
    <property type="match status" value="1"/>
</dbReference>
<evidence type="ECO:0000313" key="14">
    <source>
        <dbReference type="EMBL" id="NIH54393.1"/>
    </source>
</evidence>
<evidence type="ECO:0000256" key="4">
    <source>
        <dbReference type="ARBA" id="ARBA00022553"/>
    </source>
</evidence>
<dbReference type="AlphaFoldDB" id="A0A7X5R2B7"/>
<comment type="catalytic activity">
    <reaction evidence="1">
        <text>ATP + protein L-histidine = ADP + protein N-phospho-L-histidine.</text>
        <dbReference type="EC" id="2.7.13.3"/>
    </reaction>
</comment>
<keyword evidence="15" id="KW-1185">Reference proteome</keyword>
<evidence type="ECO:0000256" key="7">
    <source>
        <dbReference type="ARBA" id="ARBA00022777"/>
    </source>
</evidence>
<dbReference type="EC" id="2.7.13.3" evidence="3"/>
<dbReference type="PANTHER" id="PTHR45436:SF5">
    <property type="entry name" value="SENSOR HISTIDINE KINASE TRCS"/>
    <property type="match status" value="1"/>
</dbReference>
<dbReference type="InterPro" id="IPR003661">
    <property type="entry name" value="HisK_dim/P_dom"/>
</dbReference>
<keyword evidence="7 14" id="KW-0418">Kinase</keyword>
<comment type="subcellular location">
    <subcellularLocation>
        <location evidence="2">Cell membrane</location>
    </subcellularLocation>
</comment>
<dbReference type="Gene3D" id="6.10.340.10">
    <property type="match status" value="1"/>
</dbReference>
<dbReference type="GO" id="GO:0005886">
    <property type="term" value="C:plasma membrane"/>
    <property type="evidence" value="ECO:0007669"/>
    <property type="project" value="UniProtKB-SubCell"/>
</dbReference>
<dbReference type="SUPFAM" id="SSF158472">
    <property type="entry name" value="HAMP domain-like"/>
    <property type="match status" value="1"/>
</dbReference>
<keyword evidence="10 11" id="KW-0472">Membrane</keyword>